<dbReference type="PROSITE" id="PS51722">
    <property type="entry name" value="G_TR_2"/>
    <property type="match status" value="1"/>
</dbReference>
<dbReference type="InterPro" id="IPR005225">
    <property type="entry name" value="Small_GTP-bd"/>
</dbReference>
<keyword evidence="3" id="KW-0342">GTP-binding</keyword>
<evidence type="ECO:0000256" key="3">
    <source>
        <dbReference type="ARBA" id="ARBA00023134"/>
    </source>
</evidence>
<dbReference type="GO" id="GO:0005525">
    <property type="term" value="F:GTP binding"/>
    <property type="evidence" value="ECO:0007669"/>
    <property type="project" value="UniProtKB-KW"/>
</dbReference>
<feature type="domain" description="Tr-type G" evidence="4">
    <location>
        <begin position="9"/>
        <end position="231"/>
    </location>
</feature>
<dbReference type="PROSITE" id="PS00301">
    <property type="entry name" value="G_TR_1"/>
    <property type="match status" value="1"/>
</dbReference>
<dbReference type="PANTHER" id="PTHR43261:SF1">
    <property type="entry name" value="RIBOSOME-RELEASING FACTOR 2, MITOCHONDRIAL"/>
    <property type="match status" value="1"/>
</dbReference>
<dbReference type="Proteomes" id="UP000199317">
    <property type="component" value="Unassembled WGS sequence"/>
</dbReference>
<dbReference type="GO" id="GO:0003924">
    <property type="term" value="F:GTPase activity"/>
    <property type="evidence" value="ECO:0007669"/>
    <property type="project" value="InterPro"/>
</dbReference>
<keyword evidence="1" id="KW-0547">Nucleotide-binding</keyword>
<evidence type="ECO:0000313" key="6">
    <source>
        <dbReference type="Proteomes" id="UP000199317"/>
    </source>
</evidence>
<evidence type="ECO:0000256" key="1">
    <source>
        <dbReference type="ARBA" id="ARBA00022741"/>
    </source>
</evidence>
<dbReference type="NCBIfam" id="TIGR00231">
    <property type="entry name" value="small_GTP"/>
    <property type="match status" value="1"/>
</dbReference>
<dbReference type="PANTHER" id="PTHR43261">
    <property type="entry name" value="TRANSLATION ELONGATION FACTOR G-RELATED"/>
    <property type="match status" value="1"/>
</dbReference>
<dbReference type="InterPro" id="IPR000795">
    <property type="entry name" value="T_Tr_GTP-bd_dom"/>
</dbReference>
<evidence type="ECO:0000256" key="2">
    <source>
        <dbReference type="ARBA" id="ARBA00022917"/>
    </source>
</evidence>
<keyword evidence="2" id="KW-0648">Protein biosynthesis</keyword>
<proteinExistence type="predicted"/>
<gene>
    <name evidence="5" type="ORF">SAMN04489708_11231</name>
</gene>
<evidence type="ECO:0000259" key="4">
    <source>
        <dbReference type="PROSITE" id="PS51722"/>
    </source>
</evidence>
<dbReference type="Gene3D" id="3.40.50.300">
    <property type="entry name" value="P-loop containing nucleotide triphosphate hydrolases"/>
    <property type="match status" value="1"/>
</dbReference>
<dbReference type="GO" id="GO:0003746">
    <property type="term" value="F:translation elongation factor activity"/>
    <property type="evidence" value="ECO:0007669"/>
    <property type="project" value="UniProtKB-KW"/>
</dbReference>
<sequence length="231" mass="25630">MRNSRNHTARLRNIGVIAHVDAGKTTTTERILFYTGESHRIGEVHDGTAHMDFDPQEQKRGITIHSAAVTVHWKGTQLNLIDTPGHIDFNIEVNRSLRVLDGAVVVFDGVAGVEPQTETNWRLADRYRVPRIAFINKLDRVGADFGRVVAMMGERLGVRVLPLQMPIGAEGDFRGVVTCSACAPASGTGTMPAPPTAKPTCPQTWPSRLRMHAPAWSKPQWSRMRLPWRPT</sequence>
<dbReference type="InterPro" id="IPR031157">
    <property type="entry name" value="G_TR_CS"/>
</dbReference>
<reference evidence="6" key="1">
    <citation type="submission" date="2016-10" db="EMBL/GenBank/DDBJ databases">
        <authorList>
            <person name="Varghese N."/>
            <person name="Submissions S."/>
        </authorList>
    </citation>
    <scope>NUCLEOTIDE SEQUENCE [LARGE SCALE GENOMIC DNA]</scope>
    <source>
        <strain evidence="6">DSM 17101</strain>
    </source>
</reference>
<keyword evidence="5" id="KW-0251">Elongation factor</keyword>
<name>A0A1H0SDR7_9BURK</name>
<dbReference type="EMBL" id="FNJL01000012">
    <property type="protein sequence ID" value="SDP39827.1"/>
    <property type="molecule type" value="Genomic_DNA"/>
</dbReference>
<organism evidence="5 6">
    <name type="scientific">Paracidovorax cattleyae</name>
    <dbReference type="NCBI Taxonomy" id="80868"/>
    <lineage>
        <taxon>Bacteria</taxon>
        <taxon>Pseudomonadati</taxon>
        <taxon>Pseudomonadota</taxon>
        <taxon>Betaproteobacteria</taxon>
        <taxon>Burkholderiales</taxon>
        <taxon>Comamonadaceae</taxon>
        <taxon>Paracidovorax</taxon>
    </lineage>
</organism>
<protein>
    <submittedName>
        <fullName evidence="5">Translation elongation factor EF-G</fullName>
    </submittedName>
</protein>
<dbReference type="Pfam" id="PF00009">
    <property type="entry name" value="GTP_EFTU"/>
    <property type="match status" value="1"/>
</dbReference>
<dbReference type="AlphaFoldDB" id="A0A1H0SDR7"/>
<dbReference type="PRINTS" id="PR00315">
    <property type="entry name" value="ELONGATNFCT"/>
</dbReference>
<dbReference type="SUPFAM" id="SSF52540">
    <property type="entry name" value="P-loop containing nucleoside triphosphate hydrolases"/>
    <property type="match status" value="1"/>
</dbReference>
<evidence type="ECO:0000313" key="5">
    <source>
        <dbReference type="EMBL" id="SDP39827.1"/>
    </source>
</evidence>
<keyword evidence="6" id="KW-1185">Reference proteome</keyword>
<dbReference type="GO" id="GO:0032790">
    <property type="term" value="P:ribosome disassembly"/>
    <property type="evidence" value="ECO:0007669"/>
    <property type="project" value="TreeGrafter"/>
</dbReference>
<accession>A0A1H0SDR7</accession>
<dbReference type="InterPro" id="IPR027417">
    <property type="entry name" value="P-loop_NTPase"/>
</dbReference>